<feature type="region of interest" description="Disordered" evidence="10">
    <location>
        <begin position="1"/>
        <end position="29"/>
    </location>
</feature>
<evidence type="ECO:0000256" key="4">
    <source>
        <dbReference type="ARBA" id="ARBA00022692"/>
    </source>
</evidence>
<comment type="function">
    <text evidence="1 9">May be involved in fusion of retrograde transport vesicles derived from an endocytic compartment with the Golgi complex.</text>
</comment>
<name>A0A0X3Q381_SCHSO</name>
<evidence type="ECO:0000256" key="10">
    <source>
        <dbReference type="SAM" id="MobiDB-lite"/>
    </source>
</evidence>
<dbReference type="EMBL" id="GEEE01017872">
    <property type="protein sequence ID" value="JAP45353.1"/>
    <property type="molecule type" value="Transcribed_RNA"/>
</dbReference>
<accession>A0A0X3Q381</accession>
<dbReference type="GO" id="GO:0005737">
    <property type="term" value="C:cytoplasm"/>
    <property type="evidence" value="ECO:0007669"/>
    <property type="project" value="UniProtKB-ARBA"/>
</dbReference>
<proteinExistence type="inferred from homology"/>
<dbReference type="GO" id="GO:0015031">
    <property type="term" value="P:protein transport"/>
    <property type="evidence" value="ECO:0007669"/>
    <property type="project" value="UniProtKB-KW"/>
</dbReference>
<feature type="transmembrane region" description="Helical" evidence="9">
    <location>
        <begin position="198"/>
        <end position="217"/>
    </location>
</feature>
<feature type="region of interest" description="Disordered" evidence="10">
    <location>
        <begin position="41"/>
        <end position="70"/>
    </location>
</feature>
<dbReference type="AlphaFoldDB" id="A0A0X3Q381"/>
<feature type="transmembrane region" description="Helical" evidence="9">
    <location>
        <begin position="105"/>
        <end position="126"/>
    </location>
</feature>
<feature type="compositionally biased region" description="Low complexity" evidence="10">
    <location>
        <begin position="47"/>
        <end position="60"/>
    </location>
</feature>
<reference evidence="11" key="1">
    <citation type="submission" date="2016-01" db="EMBL/GenBank/DDBJ databases">
        <title>Reference transcriptome for the parasite Schistocephalus solidus: insights into the molecular evolution of parasitism.</title>
        <authorList>
            <person name="Hebert F.O."/>
            <person name="Grambauer S."/>
            <person name="Barber I."/>
            <person name="Landry C.R."/>
            <person name="Aubin-Horth N."/>
        </authorList>
    </citation>
    <scope>NUCLEOTIDE SEQUENCE</scope>
</reference>
<feature type="compositionally biased region" description="Polar residues" evidence="10">
    <location>
        <begin position="61"/>
        <end position="70"/>
    </location>
</feature>
<feature type="compositionally biased region" description="Low complexity" evidence="10">
    <location>
        <begin position="7"/>
        <end position="29"/>
    </location>
</feature>
<evidence type="ECO:0000256" key="6">
    <source>
        <dbReference type="ARBA" id="ARBA00022989"/>
    </source>
</evidence>
<evidence type="ECO:0000256" key="3">
    <source>
        <dbReference type="ARBA" id="ARBA00022448"/>
    </source>
</evidence>
<keyword evidence="4 9" id="KW-0812">Transmembrane</keyword>
<dbReference type="InterPro" id="IPR011691">
    <property type="entry name" value="Vesicle_transpt_SFT2"/>
</dbReference>
<feature type="transmembrane region" description="Helical" evidence="9">
    <location>
        <begin position="138"/>
        <end position="163"/>
    </location>
</feature>
<dbReference type="GO" id="GO:0016020">
    <property type="term" value="C:membrane"/>
    <property type="evidence" value="ECO:0007669"/>
    <property type="project" value="UniProtKB-SubCell"/>
</dbReference>
<keyword evidence="5 9" id="KW-0653">Protein transport</keyword>
<gene>
    <name evidence="11" type="primary">SFT2A</name>
    <name evidence="11" type="ORF">TR160919</name>
</gene>
<evidence type="ECO:0000256" key="1">
    <source>
        <dbReference type="ARBA" id="ARBA00003566"/>
    </source>
</evidence>
<sequence length="247" mass="26789">MLGSFFSDTPSSPAASKSKSGAVSSSDYSLPPILEGFLKKPSVGRYPSPSSSVLIPSSDSCDTPNSESRLSSGVQSVRRFFSFVPAPADSYEPEIFRSLSRRQRLLYFVASLLCASLLFSFSLIFIPLLATPSGMRKFVLMYVLGNVALLVSLAFAYGPCGYLKSLLTPQRFPSTAIYCFSLFMGLYGVLVWRSAACAALALITQVGLAFWNLRQFVYSGGKIFSFFSKVSSVPMPGIWESSSTLPV</sequence>
<comment type="similarity">
    <text evidence="8 9">Belongs to the SFT2 family.</text>
</comment>
<dbReference type="GO" id="GO:0012505">
    <property type="term" value="C:endomembrane system"/>
    <property type="evidence" value="ECO:0007669"/>
    <property type="project" value="UniProtKB-ARBA"/>
</dbReference>
<feature type="transmembrane region" description="Helical" evidence="9">
    <location>
        <begin position="175"/>
        <end position="192"/>
    </location>
</feature>
<dbReference type="InterPro" id="IPR007305">
    <property type="entry name" value="Vesicle_transpt_Got1/SFT2"/>
</dbReference>
<keyword evidence="6 9" id="KW-1133">Transmembrane helix</keyword>
<dbReference type="PANTHER" id="PTHR23137">
    <property type="entry name" value="VESICLE TRANSPORT PROTEIN-RELATED"/>
    <property type="match status" value="1"/>
</dbReference>
<dbReference type="Pfam" id="PF04178">
    <property type="entry name" value="Got1"/>
    <property type="match status" value="1"/>
</dbReference>
<evidence type="ECO:0000256" key="5">
    <source>
        <dbReference type="ARBA" id="ARBA00022927"/>
    </source>
</evidence>
<evidence type="ECO:0000256" key="9">
    <source>
        <dbReference type="RuleBase" id="RU363111"/>
    </source>
</evidence>
<evidence type="ECO:0000313" key="11">
    <source>
        <dbReference type="EMBL" id="JAP58703.1"/>
    </source>
</evidence>
<evidence type="ECO:0000256" key="2">
    <source>
        <dbReference type="ARBA" id="ARBA00004141"/>
    </source>
</evidence>
<evidence type="ECO:0000256" key="8">
    <source>
        <dbReference type="ARBA" id="ARBA00025800"/>
    </source>
</evidence>
<protein>
    <recommendedName>
        <fullName evidence="9">Vesicle transport protein</fullName>
    </recommendedName>
</protein>
<evidence type="ECO:0000256" key="7">
    <source>
        <dbReference type="ARBA" id="ARBA00023136"/>
    </source>
</evidence>
<organism evidence="11">
    <name type="scientific">Schistocephalus solidus</name>
    <name type="common">Tapeworm</name>
    <dbReference type="NCBI Taxonomy" id="70667"/>
    <lineage>
        <taxon>Eukaryota</taxon>
        <taxon>Metazoa</taxon>
        <taxon>Spiralia</taxon>
        <taxon>Lophotrochozoa</taxon>
        <taxon>Platyhelminthes</taxon>
        <taxon>Cestoda</taxon>
        <taxon>Eucestoda</taxon>
        <taxon>Diphyllobothriidea</taxon>
        <taxon>Diphyllobothriidae</taxon>
        <taxon>Schistocephalus</taxon>
    </lineage>
</organism>
<dbReference type="EMBL" id="GEEE01004288">
    <property type="protein sequence ID" value="JAP58937.1"/>
    <property type="molecule type" value="Transcribed_RNA"/>
</dbReference>
<keyword evidence="7 9" id="KW-0472">Membrane</keyword>
<keyword evidence="3 9" id="KW-0813">Transport</keyword>
<comment type="subcellular location">
    <subcellularLocation>
        <location evidence="2 9">Membrane</location>
        <topology evidence="2 9">Multi-pass membrane protein</topology>
    </subcellularLocation>
</comment>
<dbReference type="PANTHER" id="PTHR23137:SF36">
    <property type="entry name" value="VESICLE TRANSPORT PROTEIN SFT2C"/>
    <property type="match status" value="1"/>
</dbReference>
<dbReference type="EMBL" id="GEEE01004522">
    <property type="protein sequence ID" value="JAP58703.1"/>
    <property type="molecule type" value="Transcribed_RNA"/>
</dbReference>
<dbReference type="GO" id="GO:0016192">
    <property type="term" value="P:vesicle-mediated transport"/>
    <property type="evidence" value="ECO:0007669"/>
    <property type="project" value="InterPro"/>
</dbReference>